<protein>
    <submittedName>
        <fullName evidence="2">Uncharacterized protein</fullName>
    </submittedName>
</protein>
<evidence type="ECO:0000256" key="1">
    <source>
        <dbReference type="SAM" id="Phobius"/>
    </source>
</evidence>
<sequence>MEITLMISRSDAFRLTTCDDVFDVLTRAPFPSGDPSVDVSVEKHLRCCHDCRTLAEALRPATSELAETLPEEASCLPQVDGDFWRGAESAWQDPQTNKSQPNSLWLNIAVPAAATLVALLVLATYWGSVGQPLPNGGNGRSLANAQLEAERYLINLSLPAVCLSQRPARTSEMVVQAVASLDASPLAHLTCCSECHHRSGDRQPAATSSPAAIVAAANSCQACHAP</sequence>
<dbReference type="HOGENOM" id="CLU_1222824_0_0_0"/>
<evidence type="ECO:0000313" key="3">
    <source>
        <dbReference type="Proteomes" id="UP000004358"/>
    </source>
</evidence>
<accession>A4A109</accession>
<keyword evidence="1" id="KW-0812">Transmembrane</keyword>
<reference evidence="2 3" key="1">
    <citation type="submission" date="2006-02" db="EMBL/GenBank/DDBJ databases">
        <authorList>
            <person name="Amann R."/>
            <person name="Ferriera S."/>
            <person name="Johnson J."/>
            <person name="Kravitz S."/>
            <person name="Halpern A."/>
            <person name="Remington K."/>
            <person name="Beeson K."/>
            <person name="Tran B."/>
            <person name="Rogers Y.-H."/>
            <person name="Friedman R."/>
            <person name="Venter J.C."/>
        </authorList>
    </citation>
    <scope>NUCLEOTIDE SEQUENCE [LARGE SCALE GENOMIC DNA]</scope>
    <source>
        <strain evidence="2 3">DSM 3645</strain>
    </source>
</reference>
<gene>
    <name evidence="2" type="ORF">DSM3645_08251</name>
</gene>
<proteinExistence type="predicted"/>
<comment type="caution">
    <text evidence="2">The sequence shown here is derived from an EMBL/GenBank/DDBJ whole genome shotgun (WGS) entry which is preliminary data.</text>
</comment>
<evidence type="ECO:0000313" key="2">
    <source>
        <dbReference type="EMBL" id="EAQ77576.1"/>
    </source>
</evidence>
<feature type="transmembrane region" description="Helical" evidence="1">
    <location>
        <begin position="104"/>
        <end position="126"/>
    </location>
</feature>
<organism evidence="2 3">
    <name type="scientific">Blastopirellula marina DSM 3645</name>
    <dbReference type="NCBI Taxonomy" id="314230"/>
    <lineage>
        <taxon>Bacteria</taxon>
        <taxon>Pseudomonadati</taxon>
        <taxon>Planctomycetota</taxon>
        <taxon>Planctomycetia</taxon>
        <taxon>Pirellulales</taxon>
        <taxon>Pirellulaceae</taxon>
        <taxon>Blastopirellula</taxon>
    </lineage>
</organism>
<name>A4A109_9BACT</name>
<keyword evidence="1" id="KW-1133">Transmembrane helix</keyword>
<dbReference type="eggNOG" id="ENOG502ZE46">
    <property type="taxonomic scope" value="Bacteria"/>
</dbReference>
<dbReference type="STRING" id="314230.DSM3645_08251"/>
<dbReference type="EMBL" id="AANZ01000031">
    <property type="protein sequence ID" value="EAQ77576.1"/>
    <property type="molecule type" value="Genomic_DNA"/>
</dbReference>
<keyword evidence="1" id="KW-0472">Membrane</keyword>
<dbReference type="AlphaFoldDB" id="A4A109"/>
<dbReference type="Proteomes" id="UP000004358">
    <property type="component" value="Unassembled WGS sequence"/>
</dbReference>